<reference evidence="3 4" key="2">
    <citation type="submission" date="2015-05" db="EMBL/GenBank/DDBJ databases">
        <authorList>
            <person name="Morales-Cruz A."/>
            <person name="Amrine K.C."/>
            <person name="Cantu D."/>
        </authorList>
    </citation>
    <scope>NUCLEOTIDE SEQUENCE [LARGE SCALE GENOMIC DNA]</scope>
    <source>
        <strain evidence="3">DA912</strain>
    </source>
</reference>
<dbReference type="Proteomes" id="UP000034680">
    <property type="component" value="Unassembled WGS sequence"/>
</dbReference>
<dbReference type="Pfam" id="PF17111">
    <property type="entry name" value="PigL_N"/>
    <property type="match status" value="1"/>
</dbReference>
<feature type="domain" description="Azaphilone pigments biosynthesis cluster protein L N-terminal" evidence="2">
    <location>
        <begin position="2"/>
        <end position="163"/>
    </location>
</feature>
<organism evidence="3 4">
    <name type="scientific">Diaporthe ampelina</name>
    <dbReference type="NCBI Taxonomy" id="1214573"/>
    <lineage>
        <taxon>Eukaryota</taxon>
        <taxon>Fungi</taxon>
        <taxon>Dikarya</taxon>
        <taxon>Ascomycota</taxon>
        <taxon>Pezizomycotina</taxon>
        <taxon>Sordariomycetes</taxon>
        <taxon>Sordariomycetidae</taxon>
        <taxon>Diaporthales</taxon>
        <taxon>Diaporthaceae</taxon>
        <taxon>Diaporthe</taxon>
    </lineage>
</organism>
<comment type="caution">
    <text evidence="3">The sequence shown here is derived from an EMBL/GenBank/DDBJ whole genome shotgun (WGS) entry which is preliminary data.</text>
</comment>
<accession>A0A0G2FF21</accession>
<evidence type="ECO:0000256" key="1">
    <source>
        <dbReference type="SAM" id="Coils"/>
    </source>
</evidence>
<evidence type="ECO:0000313" key="4">
    <source>
        <dbReference type="Proteomes" id="UP000034680"/>
    </source>
</evidence>
<keyword evidence="4" id="KW-1185">Reference proteome</keyword>
<gene>
    <name evidence="3" type="ORF">UCDDA912_g07280</name>
</gene>
<reference evidence="3 4" key="1">
    <citation type="submission" date="2015-05" db="EMBL/GenBank/DDBJ databases">
        <title>Distinctive expansion of gene families associated with plant cell wall degradation and secondary metabolism in the genomes of grapevine trunk pathogens.</title>
        <authorList>
            <person name="Lawrence D.P."/>
            <person name="Travadon R."/>
            <person name="Rolshausen P.E."/>
            <person name="Baumgartner K."/>
        </authorList>
    </citation>
    <scope>NUCLEOTIDE SEQUENCE [LARGE SCALE GENOMIC DNA]</scope>
    <source>
        <strain evidence="3">DA912</strain>
    </source>
</reference>
<feature type="coiled-coil region" evidence="1">
    <location>
        <begin position="25"/>
        <end position="59"/>
    </location>
</feature>
<dbReference type="EMBL" id="LCUC01000284">
    <property type="protein sequence ID" value="KKY32744.1"/>
    <property type="molecule type" value="Genomic_DNA"/>
</dbReference>
<dbReference type="STRING" id="1214573.A0A0G2FF21"/>
<name>A0A0G2FF21_9PEZI</name>
<protein>
    <submittedName>
        <fullName evidence="3">Putative tetratricopeptide repeat domain-containing protein</fullName>
    </submittedName>
</protein>
<sequence>MADPFSIVSAAAGLADIVVRLTKYIRQIQKAIGTIEADINDLVNELESLNSVCQLLESRFVAVEPTVDVTQALGRTLENCKHVVAKLESLIEEIYGKWDGSTTGFRDKVAKAMRNNSRQTALNSYRSQITLWQSSIQLLLMIGESRDFDQLSNWIKNIDQSLQKVFASNQSPNEVSVF</sequence>
<evidence type="ECO:0000313" key="3">
    <source>
        <dbReference type="EMBL" id="KKY32744.1"/>
    </source>
</evidence>
<dbReference type="InterPro" id="IPR031348">
    <property type="entry name" value="PigL_N"/>
</dbReference>
<evidence type="ECO:0000259" key="2">
    <source>
        <dbReference type="Pfam" id="PF17111"/>
    </source>
</evidence>
<proteinExistence type="predicted"/>
<keyword evidence="1" id="KW-0175">Coiled coil</keyword>
<dbReference type="OrthoDB" id="5086500at2759"/>
<dbReference type="AlphaFoldDB" id="A0A0G2FF21"/>